<feature type="transmembrane region" description="Helical" evidence="1">
    <location>
        <begin position="21"/>
        <end position="45"/>
    </location>
</feature>
<protein>
    <recommendedName>
        <fullName evidence="2">Copper resistance protein D domain-containing protein</fullName>
    </recommendedName>
</protein>
<dbReference type="RefSeq" id="WP_310804632.1">
    <property type="nucleotide sequence ID" value="NZ_JAVLSG010000002.1"/>
</dbReference>
<dbReference type="EMBL" id="JAVLSH010000012">
    <property type="protein sequence ID" value="MDR9762821.1"/>
    <property type="molecule type" value="Genomic_DNA"/>
</dbReference>
<evidence type="ECO:0000256" key="1">
    <source>
        <dbReference type="SAM" id="Phobius"/>
    </source>
</evidence>
<dbReference type="InterPro" id="IPR008457">
    <property type="entry name" value="Cu-R_CopD_dom"/>
</dbReference>
<dbReference type="AlphaFoldDB" id="A0AAW8P765"/>
<proteinExistence type="predicted"/>
<keyword evidence="1" id="KW-0812">Transmembrane</keyword>
<comment type="caution">
    <text evidence="3">The sequence shown here is derived from an EMBL/GenBank/DDBJ whole genome shotgun (WGS) entry which is preliminary data.</text>
</comment>
<evidence type="ECO:0000313" key="3">
    <source>
        <dbReference type="EMBL" id="MDR9762821.1"/>
    </source>
</evidence>
<keyword evidence="1" id="KW-1133">Transmembrane helix</keyword>
<keyword evidence="4" id="KW-1185">Reference proteome</keyword>
<dbReference type="Proteomes" id="UP001269402">
    <property type="component" value="Unassembled WGS sequence"/>
</dbReference>
<dbReference type="GO" id="GO:0016020">
    <property type="term" value="C:membrane"/>
    <property type="evidence" value="ECO:0007669"/>
    <property type="project" value="InterPro"/>
</dbReference>
<gene>
    <name evidence="3" type="ORF">RJJ37_24860</name>
</gene>
<name>A0AAW8P765_9HYPH</name>
<accession>A0AAW8P765</accession>
<reference evidence="4" key="1">
    <citation type="submission" date="2023-07" db="EMBL/GenBank/DDBJ databases">
        <title>Genomic characterization of faba bean (Vicia faba) microsymbionts in Mexican soils.</title>
        <authorList>
            <person name="Rivera Orduna F.N."/>
            <person name="Guevara-Luna J."/>
            <person name="Yan J."/>
            <person name="Arroyo-Herrera I."/>
            <person name="Li Y."/>
            <person name="Vasquez-Murrieta M.S."/>
            <person name="Wang E.T."/>
        </authorList>
    </citation>
    <scope>NUCLEOTIDE SEQUENCE [LARGE SCALE GENOMIC DNA]</scope>
    <source>
        <strain evidence="4">CH6</strain>
    </source>
</reference>
<dbReference type="Pfam" id="PF05425">
    <property type="entry name" value="CopD"/>
    <property type="match status" value="1"/>
</dbReference>
<keyword evidence="1" id="KW-0472">Membrane</keyword>
<evidence type="ECO:0000259" key="2">
    <source>
        <dbReference type="Pfam" id="PF05425"/>
    </source>
</evidence>
<evidence type="ECO:0000313" key="4">
    <source>
        <dbReference type="Proteomes" id="UP001269402"/>
    </source>
</evidence>
<organism evidence="3 4">
    <name type="scientific">Rhizobium redzepovicii</name>
    <dbReference type="NCBI Taxonomy" id="2867518"/>
    <lineage>
        <taxon>Bacteria</taxon>
        <taxon>Pseudomonadati</taxon>
        <taxon>Pseudomonadota</taxon>
        <taxon>Alphaproteobacteria</taxon>
        <taxon>Hyphomicrobiales</taxon>
        <taxon>Rhizobiaceae</taxon>
        <taxon>Rhizobium/Agrobacterium group</taxon>
        <taxon>Rhizobium</taxon>
    </lineage>
</organism>
<feature type="domain" description="Copper resistance protein D" evidence="2">
    <location>
        <begin position="19"/>
        <end position="70"/>
    </location>
</feature>
<sequence>MRSRAPAEGRTRDQAIEPLTRFSTAGHVAVIVVILSDVANMLFILGGPPLDWTFVYQRLLTIKIGLVAEMTQQPTARCGALKY</sequence>